<dbReference type="AlphaFoldDB" id="A0A067JJB2"/>
<gene>
    <name evidence="2" type="ORF">JCGZ_01846</name>
</gene>
<evidence type="ECO:0000313" key="3">
    <source>
        <dbReference type="Proteomes" id="UP000027138"/>
    </source>
</evidence>
<evidence type="ECO:0000256" key="1">
    <source>
        <dbReference type="SAM" id="MobiDB-lite"/>
    </source>
</evidence>
<evidence type="ECO:0000313" key="2">
    <source>
        <dbReference type="EMBL" id="KDP22908.1"/>
    </source>
</evidence>
<name>A0A067JJB2_JATCU</name>
<proteinExistence type="predicted"/>
<dbReference type="Proteomes" id="UP000027138">
    <property type="component" value="Unassembled WGS sequence"/>
</dbReference>
<dbReference type="OrthoDB" id="1936739at2759"/>
<keyword evidence="3" id="KW-1185">Reference proteome</keyword>
<feature type="region of interest" description="Disordered" evidence="1">
    <location>
        <begin position="204"/>
        <end position="228"/>
    </location>
</feature>
<accession>A0A067JJB2</accession>
<reference evidence="2 3" key="1">
    <citation type="journal article" date="2014" name="PLoS ONE">
        <title>Global Analysis of Gene Expression Profiles in Physic Nut (Jatropha curcas L.) Seedlings Exposed to Salt Stress.</title>
        <authorList>
            <person name="Zhang L."/>
            <person name="Zhang C."/>
            <person name="Wu P."/>
            <person name="Chen Y."/>
            <person name="Li M."/>
            <person name="Jiang H."/>
            <person name="Wu G."/>
        </authorList>
    </citation>
    <scope>NUCLEOTIDE SEQUENCE [LARGE SCALE GENOMIC DNA]</scope>
    <source>
        <strain evidence="3">cv. GZQX0401</strain>
        <tissue evidence="2">Young leaves</tissue>
    </source>
</reference>
<organism evidence="2 3">
    <name type="scientific">Jatropha curcas</name>
    <name type="common">Barbados nut</name>
    <dbReference type="NCBI Taxonomy" id="180498"/>
    <lineage>
        <taxon>Eukaryota</taxon>
        <taxon>Viridiplantae</taxon>
        <taxon>Streptophyta</taxon>
        <taxon>Embryophyta</taxon>
        <taxon>Tracheophyta</taxon>
        <taxon>Spermatophyta</taxon>
        <taxon>Magnoliopsida</taxon>
        <taxon>eudicotyledons</taxon>
        <taxon>Gunneridae</taxon>
        <taxon>Pentapetalae</taxon>
        <taxon>rosids</taxon>
        <taxon>fabids</taxon>
        <taxon>Malpighiales</taxon>
        <taxon>Euphorbiaceae</taxon>
        <taxon>Crotonoideae</taxon>
        <taxon>Jatropheae</taxon>
        <taxon>Jatropha</taxon>
    </lineage>
</organism>
<sequence>MCDLSRSHCKLSGTYYFWETWAYEYFPFTRPEQVHVDLGLGLVPLAWRWYRSNLHTVRHKKSLKDLRAFFDTCSLEQVETRAMMTRLQSWIQIDPQFQQSDALSQRRVVLSHPILRRYYLGERVNVQIRGCRSIPYSPPEDMRVGKQMMLTDVHTEGIPHVEFTLEGDYDEFCRAFLIALEGWTQADAGDGIRTDEEIMLALRTGEVGGSSATGDDSEDIAPRRRRGT</sequence>
<protein>
    <recommendedName>
        <fullName evidence="4">Aminotransferase-like plant mobile domain-containing protein</fullName>
    </recommendedName>
</protein>
<evidence type="ECO:0008006" key="4">
    <source>
        <dbReference type="Google" id="ProtNLM"/>
    </source>
</evidence>
<dbReference type="EMBL" id="KK915351">
    <property type="protein sequence ID" value="KDP22908.1"/>
    <property type="molecule type" value="Genomic_DNA"/>
</dbReference>